<dbReference type="Proteomes" id="UP000761264">
    <property type="component" value="Unassembled WGS sequence"/>
</dbReference>
<dbReference type="Pfam" id="PF13407">
    <property type="entry name" value="Peripla_BP_4"/>
    <property type="match status" value="1"/>
</dbReference>
<evidence type="ECO:0000256" key="3">
    <source>
        <dbReference type="ARBA" id="ARBA00022729"/>
    </source>
</evidence>
<feature type="domain" description="Periplasmic binding protein" evidence="5">
    <location>
        <begin position="41"/>
        <end position="292"/>
    </location>
</feature>
<evidence type="ECO:0000256" key="1">
    <source>
        <dbReference type="ARBA" id="ARBA00004196"/>
    </source>
</evidence>
<evidence type="ECO:0000313" key="7">
    <source>
        <dbReference type="Proteomes" id="UP000761264"/>
    </source>
</evidence>
<dbReference type="EMBL" id="JAAQPH010000006">
    <property type="protein sequence ID" value="NIA68820.1"/>
    <property type="molecule type" value="Genomic_DNA"/>
</dbReference>
<keyword evidence="7" id="KW-1185">Reference proteome</keyword>
<dbReference type="Gene3D" id="3.40.50.2300">
    <property type="match status" value="2"/>
</dbReference>
<dbReference type="GO" id="GO:0030313">
    <property type="term" value="C:cell envelope"/>
    <property type="evidence" value="ECO:0007669"/>
    <property type="project" value="UniProtKB-SubCell"/>
</dbReference>
<accession>A0A967C5D9</accession>
<comment type="subcellular location">
    <subcellularLocation>
        <location evidence="1">Cell envelope</location>
    </subcellularLocation>
</comment>
<protein>
    <submittedName>
        <fullName evidence="6">Substrate-binding domain-containing protein</fullName>
    </submittedName>
</protein>
<gene>
    <name evidence="6" type="ORF">HBA54_09475</name>
</gene>
<evidence type="ECO:0000259" key="5">
    <source>
        <dbReference type="Pfam" id="PF13407"/>
    </source>
</evidence>
<comment type="similarity">
    <text evidence="2">Belongs to the bacterial solute-binding protein 2 family.</text>
</comment>
<sequence length="327" mass="33858">MKKQAAVLGLLAGLAFAAPAEAADMSCEGKRFVFFPGGPEGGSFASIVYNGAVLAAEHTGCQVDYVWSDWNPAKMVQQFKEAIARRPDGIALMGHPGEAALGNLVDEARSKGIIVTTQNVDLPDSEGKYKADGMGYVGATLYQAGSFLGQGTVKTCGLKSGDEALVWGLLGQEARGQRTKGVIDALEAAGVKVSYLEISDSTNKDAATGTPVFASFAASHPGLKAVVTDHGALTATLGTYLRTAGKKPDEVCGAGFDLSAATAQGIEEGYIDVVLDQQPFLQGYLPIVQLYLTAKFGFAGMNVDTGAALITAGNIDMVAPLAAEAIR</sequence>
<name>A0A967C5D9_9PROT</name>
<dbReference type="InterPro" id="IPR025997">
    <property type="entry name" value="SBP_2_dom"/>
</dbReference>
<dbReference type="PANTHER" id="PTHR46847">
    <property type="entry name" value="D-ALLOSE-BINDING PERIPLASMIC PROTEIN-RELATED"/>
    <property type="match status" value="1"/>
</dbReference>
<dbReference type="CDD" id="cd19966">
    <property type="entry name" value="PBP1_ABC_sugar_binding-like"/>
    <property type="match status" value="1"/>
</dbReference>
<organism evidence="6 7">
    <name type="scientific">Pelagibius litoralis</name>
    <dbReference type="NCBI Taxonomy" id="374515"/>
    <lineage>
        <taxon>Bacteria</taxon>
        <taxon>Pseudomonadati</taxon>
        <taxon>Pseudomonadota</taxon>
        <taxon>Alphaproteobacteria</taxon>
        <taxon>Rhodospirillales</taxon>
        <taxon>Rhodovibrionaceae</taxon>
        <taxon>Pelagibius</taxon>
    </lineage>
</organism>
<dbReference type="AlphaFoldDB" id="A0A967C5D9"/>
<feature type="chain" id="PRO_5037765510" evidence="4">
    <location>
        <begin position="23"/>
        <end position="327"/>
    </location>
</feature>
<keyword evidence="3 4" id="KW-0732">Signal</keyword>
<dbReference type="GO" id="GO:0030246">
    <property type="term" value="F:carbohydrate binding"/>
    <property type="evidence" value="ECO:0007669"/>
    <property type="project" value="UniProtKB-ARBA"/>
</dbReference>
<dbReference type="SUPFAM" id="SSF53822">
    <property type="entry name" value="Periplasmic binding protein-like I"/>
    <property type="match status" value="1"/>
</dbReference>
<dbReference type="PANTHER" id="PTHR46847:SF1">
    <property type="entry name" value="D-ALLOSE-BINDING PERIPLASMIC PROTEIN-RELATED"/>
    <property type="match status" value="1"/>
</dbReference>
<evidence type="ECO:0000256" key="4">
    <source>
        <dbReference type="SAM" id="SignalP"/>
    </source>
</evidence>
<proteinExistence type="inferred from homology"/>
<dbReference type="InterPro" id="IPR028082">
    <property type="entry name" value="Peripla_BP_I"/>
</dbReference>
<evidence type="ECO:0000313" key="6">
    <source>
        <dbReference type="EMBL" id="NIA68820.1"/>
    </source>
</evidence>
<feature type="signal peptide" evidence="4">
    <location>
        <begin position="1"/>
        <end position="22"/>
    </location>
</feature>
<reference evidence="6" key="1">
    <citation type="submission" date="2020-03" db="EMBL/GenBank/DDBJ databases">
        <title>Genome of Pelagibius litoralis DSM 21314T.</title>
        <authorList>
            <person name="Wang G."/>
        </authorList>
    </citation>
    <scope>NUCLEOTIDE SEQUENCE</scope>
    <source>
        <strain evidence="6">DSM 21314</strain>
    </source>
</reference>
<evidence type="ECO:0000256" key="2">
    <source>
        <dbReference type="ARBA" id="ARBA00007639"/>
    </source>
</evidence>
<comment type="caution">
    <text evidence="6">The sequence shown here is derived from an EMBL/GenBank/DDBJ whole genome shotgun (WGS) entry which is preliminary data.</text>
</comment>